<keyword evidence="1" id="KW-0732">Signal</keyword>
<dbReference type="PROSITE" id="PS00626">
    <property type="entry name" value="RCC1_2"/>
    <property type="match status" value="1"/>
</dbReference>
<dbReference type="SUPFAM" id="SSF50985">
    <property type="entry name" value="RCC1/BLIP-II"/>
    <property type="match status" value="1"/>
</dbReference>
<sequence length="94" mass="9137">MATSLRLGRARPHGLMLLAACLATPLTAVTTGAAHAAVSGTVVGWGANDSGQSSAPSGLHDVVAVAAGAYHTVALKRDGSVVAGEPAGHPCRAA</sequence>
<accession>A0ABU5IE30</accession>
<keyword evidence="3" id="KW-1185">Reference proteome</keyword>
<name>A0ABU5IE30_9BURK</name>
<dbReference type="Proteomes" id="UP001293718">
    <property type="component" value="Unassembled WGS sequence"/>
</dbReference>
<organism evidence="2 3">
    <name type="scientific">Azohydromonas lata</name>
    <dbReference type="NCBI Taxonomy" id="45677"/>
    <lineage>
        <taxon>Bacteria</taxon>
        <taxon>Pseudomonadati</taxon>
        <taxon>Pseudomonadota</taxon>
        <taxon>Betaproteobacteria</taxon>
        <taxon>Burkholderiales</taxon>
        <taxon>Sphaerotilaceae</taxon>
        <taxon>Azohydromonas</taxon>
    </lineage>
</organism>
<reference evidence="2 3" key="1">
    <citation type="submission" date="2023-11" db="EMBL/GenBank/DDBJ databases">
        <title>Draft genome of Azohydromonas lata strain H1 (DSM1123), a polyhydroxyalkanoate producer.</title>
        <authorList>
            <person name="Traversa D."/>
            <person name="D'Addabbo P."/>
            <person name="Pazzani C."/>
            <person name="Manzari C."/>
            <person name="Chiara M."/>
            <person name="Scrascia M."/>
        </authorList>
    </citation>
    <scope>NUCLEOTIDE SEQUENCE [LARGE SCALE GENOMIC DNA]</scope>
    <source>
        <strain evidence="2 3">H1</strain>
    </source>
</reference>
<dbReference type="PROSITE" id="PS50012">
    <property type="entry name" value="RCC1_3"/>
    <property type="match status" value="1"/>
</dbReference>
<proteinExistence type="predicted"/>
<dbReference type="InterPro" id="IPR009091">
    <property type="entry name" value="RCC1/BLIP-II"/>
</dbReference>
<feature type="chain" id="PRO_5045804773" evidence="1">
    <location>
        <begin position="37"/>
        <end position="94"/>
    </location>
</feature>
<gene>
    <name evidence="2" type="ORF">SM757_09300</name>
</gene>
<comment type="caution">
    <text evidence="2">The sequence shown here is derived from an EMBL/GenBank/DDBJ whole genome shotgun (WGS) entry which is preliminary data.</text>
</comment>
<protein>
    <submittedName>
        <fullName evidence="2">RCC1 domain-containing protein</fullName>
    </submittedName>
</protein>
<feature type="signal peptide" evidence="1">
    <location>
        <begin position="1"/>
        <end position="36"/>
    </location>
</feature>
<evidence type="ECO:0000256" key="1">
    <source>
        <dbReference type="SAM" id="SignalP"/>
    </source>
</evidence>
<dbReference type="RefSeq" id="WP_322465208.1">
    <property type="nucleotide sequence ID" value="NZ_JAXOJX010000011.1"/>
</dbReference>
<dbReference type="EMBL" id="JAXOJX010000011">
    <property type="protein sequence ID" value="MDZ5456770.1"/>
    <property type="molecule type" value="Genomic_DNA"/>
</dbReference>
<dbReference type="InterPro" id="IPR000408">
    <property type="entry name" value="Reg_chr_condens"/>
</dbReference>
<dbReference type="Pfam" id="PF13540">
    <property type="entry name" value="RCC1_2"/>
    <property type="match status" value="1"/>
</dbReference>
<evidence type="ECO:0000313" key="3">
    <source>
        <dbReference type="Proteomes" id="UP001293718"/>
    </source>
</evidence>
<dbReference type="Gene3D" id="2.130.10.30">
    <property type="entry name" value="Regulator of chromosome condensation 1/beta-lactamase-inhibitor protein II"/>
    <property type="match status" value="1"/>
</dbReference>
<evidence type="ECO:0000313" key="2">
    <source>
        <dbReference type="EMBL" id="MDZ5456770.1"/>
    </source>
</evidence>